<dbReference type="RefSeq" id="XP_025478828.1">
    <property type="nucleotide sequence ID" value="XM_025627386.1"/>
</dbReference>
<dbReference type="InterPro" id="IPR050300">
    <property type="entry name" value="GDXG_lipolytic_enzyme"/>
</dbReference>
<evidence type="ECO:0000259" key="2">
    <source>
        <dbReference type="Pfam" id="PF07859"/>
    </source>
</evidence>
<dbReference type="InterPro" id="IPR029058">
    <property type="entry name" value="AB_hydrolase_fold"/>
</dbReference>
<dbReference type="EMBL" id="KZ821464">
    <property type="protein sequence ID" value="PYH33350.1"/>
    <property type="molecule type" value="Genomic_DNA"/>
</dbReference>
<evidence type="ECO:0000313" key="4">
    <source>
        <dbReference type="Proteomes" id="UP000247647"/>
    </source>
</evidence>
<dbReference type="GO" id="GO:0016787">
    <property type="term" value="F:hydrolase activity"/>
    <property type="evidence" value="ECO:0007669"/>
    <property type="project" value="UniProtKB-KW"/>
</dbReference>
<proteinExistence type="predicted"/>
<accession>A0A318YLW1</accession>
<dbReference type="InterPro" id="IPR013094">
    <property type="entry name" value="AB_hydrolase_3"/>
</dbReference>
<feature type="domain" description="Alpha/beta hydrolase fold-3" evidence="2">
    <location>
        <begin position="25"/>
        <end position="86"/>
    </location>
</feature>
<dbReference type="Pfam" id="PF07859">
    <property type="entry name" value="Abhydrolase_3"/>
    <property type="match status" value="1"/>
</dbReference>
<dbReference type="GeneID" id="37129842"/>
<evidence type="ECO:0000256" key="1">
    <source>
        <dbReference type="ARBA" id="ARBA00022801"/>
    </source>
</evidence>
<gene>
    <name evidence="3" type="ORF">BO87DRAFT_426994</name>
</gene>
<dbReference type="SUPFAM" id="SSF53474">
    <property type="entry name" value="alpha/beta-Hydrolases"/>
    <property type="match status" value="1"/>
</dbReference>
<dbReference type="Proteomes" id="UP000247647">
    <property type="component" value="Unassembled WGS sequence"/>
</dbReference>
<organism evidence="3 4">
    <name type="scientific">Aspergillus neoniger (strain CBS 115656)</name>
    <dbReference type="NCBI Taxonomy" id="1448310"/>
    <lineage>
        <taxon>Eukaryota</taxon>
        <taxon>Fungi</taxon>
        <taxon>Dikarya</taxon>
        <taxon>Ascomycota</taxon>
        <taxon>Pezizomycotina</taxon>
        <taxon>Eurotiomycetes</taxon>
        <taxon>Eurotiomycetidae</taxon>
        <taxon>Eurotiales</taxon>
        <taxon>Aspergillaceae</taxon>
        <taxon>Aspergillus</taxon>
        <taxon>Aspergillus subgen. Circumdati</taxon>
    </lineage>
</organism>
<dbReference type="Gene3D" id="3.40.50.1820">
    <property type="entry name" value="alpha/beta hydrolase"/>
    <property type="match status" value="1"/>
</dbReference>
<dbReference type="PANTHER" id="PTHR48081">
    <property type="entry name" value="AB HYDROLASE SUPERFAMILY PROTEIN C4A8.06C"/>
    <property type="match status" value="1"/>
</dbReference>
<dbReference type="PANTHER" id="PTHR48081:SF8">
    <property type="entry name" value="ALPHA_BETA HYDROLASE FOLD-3 DOMAIN-CONTAINING PROTEIN-RELATED"/>
    <property type="match status" value="1"/>
</dbReference>
<keyword evidence="1" id="KW-0378">Hydrolase</keyword>
<evidence type="ECO:0000313" key="3">
    <source>
        <dbReference type="EMBL" id="PYH33350.1"/>
    </source>
</evidence>
<dbReference type="OrthoDB" id="433474at2759"/>
<name>A0A318YLW1_ASPNB</name>
<reference evidence="3" key="1">
    <citation type="submission" date="2016-12" db="EMBL/GenBank/DDBJ databases">
        <title>The genomes of Aspergillus section Nigri reveals drivers in fungal speciation.</title>
        <authorList>
            <consortium name="DOE Joint Genome Institute"/>
            <person name="Vesth T.C."/>
            <person name="Nybo J."/>
            <person name="Theobald S."/>
            <person name="Brandl J."/>
            <person name="Frisvad J.C."/>
            <person name="Nielsen K.F."/>
            <person name="Lyhne E.K."/>
            <person name="Kogle M.E."/>
            <person name="Kuo A."/>
            <person name="Riley R."/>
            <person name="Clum A."/>
            <person name="Nolan M."/>
            <person name="Lipzen A."/>
            <person name="Salamov A."/>
            <person name="Henrissat B."/>
            <person name="Wiebenga A."/>
            <person name="De Vries R.P."/>
            <person name="Grigoriev I.V."/>
            <person name="Mortensen U.H."/>
            <person name="Andersen M.R."/>
            <person name="Baker S.E."/>
        </authorList>
    </citation>
    <scope>NUCLEOTIDE SEQUENCE [LARGE SCALE GENOMIC DNA]</scope>
    <source>
        <strain evidence="3">CBS 115656</strain>
    </source>
</reference>
<sequence>MTGNRFTNLQTFPLPFLTNPSHPPAILASIEYRLAPTHPDPAPVEDTHAGLLWLYTHAPTLGIDRDRITVTGVFAGGCLAAGLTTELEGIGVWDRNDNERAWRALLGEERSGSRVKGVVSEYSAPGRAEWLGVKEGMPKGVYLDVGSTDTLRDEGVEFARRLLEDGV</sequence>
<protein>
    <submittedName>
        <fullName evidence="3">Alpha/beta-hydrolase</fullName>
    </submittedName>
</protein>
<keyword evidence="4" id="KW-1185">Reference proteome</keyword>
<dbReference type="AlphaFoldDB" id="A0A318YLW1"/>